<feature type="transmembrane region" description="Helical" evidence="1">
    <location>
        <begin position="65"/>
        <end position="84"/>
    </location>
</feature>
<feature type="transmembrane region" description="Helical" evidence="1">
    <location>
        <begin position="107"/>
        <end position="134"/>
    </location>
</feature>
<proteinExistence type="predicted"/>
<dbReference type="InterPro" id="IPR019428">
    <property type="entry name" value="7TM_GPCR_serpentine_rcpt_Str"/>
</dbReference>
<feature type="transmembrane region" description="Helical" evidence="1">
    <location>
        <begin position="20"/>
        <end position="44"/>
    </location>
</feature>
<dbReference type="PANTHER" id="PTHR22943:SF248">
    <property type="entry name" value="SEVEN TM RECEPTOR"/>
    <property type="match status" value="1"/>
</dbReference>
<evidence type="ECO:0000313" key="4">
    <source>
        <dbReference type="WBParaSite" id="ACOC_0001267901-mRNA-1"/>
    </source>
</evidence>
<dbReference type="Pfam" id="PF10326">
    <property type="entry name" value="7TM_GPCR_Str"/>
    <property type="match status" value="1"/>
</dbReference>
<evidence type="ECO:0000313" key="3">
    <source>
        <dbReference type="Proteomes" id="UP000267027"/>
    </source>
</evidence>
<evidence type="ECO:0000256" key="1">
    <source>
        <dbReference type="SAM" id="Phobius"/>
    </source>
</evidence>
<dbReference type="STRING" id="334426.A0A0R3Q127"/>
<dbReference type="AlphaFoldDB" id="A0A0R3Q127"/>
<keyword evidence="3" id="KW-1185">Reference proteome</keyword>
<organism evidence="4">
    <name type="scientific">Angiostrongylus costaricensis</name>
    <name type="common">Nematode worm</name>
    <dbReference type="NCBI Taxonomy" id="334426"/>
    <lineage>
        <taxon>Eukaryota</taxon>
        <taxon>Metazoa</taxon>
        <taxon>Ecdysozoa</taxon>
        <taxon>Nematoda</taxon>
        <taxon>Chromadorea</taxon>
        <taxon>Rhabditida</taxon>
        <taxon>Rhabditina</taxon>
        <taxon>Rhabditomorpha</taxon>
        <taxon>Strongyloidea</taxon>
        <taxon>Metastrongylidae</taxon>
        <taxon>Angiostrongylus</taxon>
    </lineage>
</organism>
<keyword evidence="1" id="KW-0472">Membrane</keyword>
<dbReference type="GO" id="GO:0038022">
    <property type="term" value="F:G protein-coupled olfactory receptor activity"/>
    <property type="evidence" value="ECO:0007669"/>
    <property type="project" value="TreeGrafter"/>
</dbReference>
<protein>
    <submittedName>
        <fullName evidence="4">ABC transporter permease</fullName>
    </submittedName>
</protein>
<keyword evidence="1" id="KW-0812">Transmembrane</keyword>
<dbReference type="OrthoDB" id="5859135at2759"/>
<keyword evidence="1" id="KW-1133">Transmembrane helix</keyword>
<dbReference type="PANTHER" id="PTHR22943">
    <property type="entry name" value="7-TRANSMEMBRANE DOMAIN RECEPTOR C.ELEGANS"/>
    <property type="match status" value="1"/>
</dbReference>
<dbReference type="Proteomes" id="UP000267027">
    <property type="component" value="Unassembled WGS sequence"/>
</dbReference>
<dbReference type="WBParaSite" id="ACOC_0001267901-mRNA-1">
    <property type="protein sequence ID" value="ACOC_0001267901-mRNA-1"/>
    <property type="gene ID" value="ACOC_0001267901"/>
</dbReference>
<dbReference type="EMBL" id="UYYA01005160">
    <property type="protein sequence ID" value="VDM64265.1"/>
    <property type="molecule type" value="Genomic_DNA"/>
</dbReference>
<dbReference type="GO" id="GO:0042048">
    <property type="term" value="P:olfactory behavior"/>
    <property type="evidence" value="ECO:0007669"/>
    <property type="project" value="TreeGrafter"/>
</dbReference>
<reference evidence="4" key="1">
    <citation type="submission" date="2017-02" db="UniProtKB">
        <authorList>
            <consortium name="WormBaseParasite"/>
        </authorList>
    </citation>
    <scope>IDENTIFICATION</scope>
</reference>
<reference evidence="2 3" key="2">
    <citation type="submission" date="2018-11" db="EMBL/GenBank/DDBJ databases">
        <authorList>
            <consortium name="Pathogen Informatics"/>
        </authorList>
    </citation>
    <scope>NUCLEOTIDE SEQUENCE [LARGE SCALE GENOMIC DNA]</scope>
    <source>
        <strain evidence="2 3">Costa Rica</strain>
    </source>
</reference>
<dbReference type="GO" id="GO:0005886">
    <property type="term" value="C:plasma membrane"/>
    <property type="evidence" value="ECO:0007669"/>
    <property type="project" value="TreeGrafter"/>
</dbReference>
<evidence type="ECO:0000313" key="2">
    <source>
        <dbReference type="EMBL" id="VDM64265.1"/>
    </source>
</evidence>
<gene>
    <name evidence="2" type="ORF">ACOC_LOCUS12680</name>
</gene>
<accession>A0A0R3Q127</accession>
<name>A0A0R3Q127_ANGCS</name>
<sequence length="176" mass="20680">MLILSRQDLAYLLKKKRYKVMWMAGVLLWSFTYMFITFYCFAVTDEYVNYARTAVLKKFNRNIDDLSLFCVFPLVSIVVIRFFLSPSSFDFNTSASFKEKVNRQTIIYWKATVGVAVMMSMMLLSLILMLFYGVKIMRTLRKMAMSTKTRALQTQLMKALVFQVRRISSKNHSFIP</sequence>